<protein>
    <submittedName>
        <fullName evidence="2">Phosphohydrolase</fullName>
    </submittedName>
</protein>
<feature type="non-terminal residue" evidence="2">
    <location>
        <position position="91"/>
    </location>
</feature>
<keyword evidence="1" id="KW-1133">Transmembrane helix</keyword>
<feature type="transmembrane region" description="Helical" evidence="1">
    <location>
        <begin position="14"/>
        <end position="32"/>
    </location>
</feature>
<evidence type="ECO:0000313" key="2">
    <source>
        <dbReference type="EMBL" id="HER39856.1"/>
    </source>
</evidence>
<keyword evidence="1" id="KW-0472">Membrane</keyword>
<reference evidence="2" key="1">
    <citation type="journal article" date="2020" name="mSystems">
        <title>Genome- and Community-Level Interaction Insights into Carbon Utilization and Element Cycling Functions of Hydrothermarchaeota in Hydrothermal Sediment.</title>
        <authorList>
            <person name="Zhou Z."/>
            <person name="Liu Y."/>
            <person name="Xu W."/>
            <person name="Pan J."/>
            <person name="Luo Z.H."/>
            <person name="Li M."/>
        </authorList>
    </citation>
    <scope>NUCLEOTIDE SEQUENCE [LARGE SCALE GENOMIC DNA]</scope>
    <source>
        <strain evidence="2">SpSt-1235</strain>
    </source>
</reference>
<proteinExistence type="predicted"/>
<gene>
    <name evidence="2" type="ORF">ENO10_01405</name>
</gene>
<accession>A0A7C2RLS2</accession>
<sequence length="91" mass="10968">MKSFVSYLYKNQDLFYKVFLFLLTTFLIVYLFPKGGKFQYEIPKGKPWQYENLYAPFDFAILKSPEEIAAEKERINKEHIPYYEYNSQVAD</sequence>
<keyword evidence="1" id="KW-0812">Transmembrane</keyword>
<name>A0A7C2RLS2_9FLAO</name>
<dbReference type="EMBL" id="DSEE01000104">
    <property type="protein sequence ID" value="HER39856.1"/>
    <property type="molecule type" value="Genomic_DNA"/>
</dbReference>
<organism evidence="2">
    <name type="scientific">Salinimicrobium catena</name>
    <dbReference type="NCBI Taxonomy" id="390640"/>
    <lineage>
        <taxon>Bacteria</taxon>
        <taxon>Pseudomonadati</taxon>
        <taxon>Bacteroidota</taxon>
        <taxon>Flavobacteriia</taxon>
        <taxon>Flavobacteriales</taxon>
        <taxon>Flavobacteriaceae</taxon>
        <taxon>Salinimicrobium</taxon>
    </lineage>
</organism>
<dbReference type="AlphaFoldDB" id="A0A7C2RLS2"/>
<dbReference type="Proteomes" id="UP000885753">
    <property type="component" value="Unassembled WGS sequence"/>
</dbReference>
<evidence type="ECO:0000256" key="1">
    <source>
        <dbReference type="SAM" id="Phobius"/>
    </source>
</evidence>
<comment type="caution">
    <text evidence="2">The sequence shown here is derived from an EMBL/GenBank/DDBJ whole genome shotgun (WGS) entry which is preliminary data.</text>
</comment>